<dbReference type="CDD" id="cd00077">
    <property type="entry name" value="HDc"/>
    <property type="match status" value="1"/>
</dbReference>
<dbReference type="InterPro" id="IPR006674">
    <property type="entry name" value="HD_domain"/>
</dbReference>
<dbReference type="InterPro" id="IPR003607">
    <property type="entry name" value="HD/PDEase_dom"/>
</dbReference>
<gene>
    <name evidence="2" type="ORF">EXN24_17535</name>
</gene>
<comment type="caution">
    <text evidence="2">The sequence shown here is derived from an EMBL/GenBank/DDBJ whole genome shotgun (WGS) entry which is preliminary data.</text>
</comment>
<dbReference type="Gene3D" id="1.10.3210.10">
    <property type="entry name" value="Hypothetical protein af1432"/>
    <property type="match status" value="1"/>
</dbReference>
<evidence type="ECO:0000259" key="1">
    <source>
        <dbReference type="Pfam" id="PF01966"/>
    </source>
</evidence>
<dbReference type="EMBL" id="SGOB01000003">
    <property type="protein sequence ID" value="TRA88313.1"/>
    <property type="molecule type" value="Genomic_DNA"/>
</dbReference>
<reference evidence="2 3" key="1">
    <citation type="journal article" date="2019" name="Appl. Microbiol. Biotechnol.">
        <title>Differential efficiency of wild type rhizogenic strains for rol gene transformation of plants.</title>
        <authorList>
            <person name="Desmet S."/>
            <person name="De Keyser E."/>
            <person name="Van Vaerenbergh J."/>
            <person name="Baeyen S."/>
            <person name="Van Huylenbroeck J."/>
            <person name="Geelen D."/>
            <person name="Dhooghe E."/>
        </authorList>
    </citation>
    <scope>NUCLEOTIDE SEQUENCE [LARGE SCALE GENOMIC DNA]</scope>
    <source>
        <strain evidence="2 3">B 4.1</strain>
    </source>
</reference>
<dbReference type="RefSeq" id="WP_035201052.1">
    <property type="nucleotide sequence ID" value="NZ_SGOB01000003.1"/>
</dbReference>
<dbReference type="Proteomes" id="UP000320858">
    <property type="component" value="Unassembled WGS sequence"/>
</dbReference>
<name>A0AA94VC25_RHIRH</name>
<proteinExistence type="predicted"/>
<evidence type="ECO:0000313" key="3">
    <source>
        <dbReference type="Proteomes" id="UP000320858"/>
    </source>
</evidence>
<evidence type="ECO:0000313" key="2">
    <source>
        <dbReference type="EMBL" id="TRA88313.1"/>
    </source>
</evidence>
<dbReference type="Pfam" id="PF01966">
    <property type="entry name" value="HD"/>
    <property type="match status" value="1"/>
</dbReference>
<dbReference type="SUPFAM" id="SSF109604">
    <property type="entry name" value="HD-domain/PDEase-like"/>
    <property type="match status" value="1"/>
</dbReference>
<dbReference type="AlphaFoldDB" id="A0AA94VC25"/>
<sequence>MYKTISREHILEDLPEIADIQSDELREKVIDAWVFALERSSFDRVTDIQGEGSPNIFSLKRGTQDAHLRGVTRLALSIYEEFKATYPEAKVDRDILLAGGLCHDIGKTWEFDPVMLKRSEERGDRYGDPTFRHSAYGAHVCLSVGLPDEVGHICMGHAMEFGQIGHSTECFIIRQADHTWWLVAAALDLCHPDTIAQAGKNIRVRPLGAE</sequence>
<organism evidence="2 3">
    <name type="scientific">Rhizobium rhizogenes</name>
    <name type="common">Agrobacterium rhizogenes</name>
    <dbReference type="NCBI Taxonomy" id="359"/>
    <lineage>
        <taxon>Bacteria</taxon>
        <taxon>Pseudomonadati</taxon>
        <taxon>Pseudomonadota</taxon>
        <taxon>Alphaproteobacteria</taxon>
        <taxon>Hyphomicrobiales</taxon>
        <taxon>Rhizobiaceae</taxon>
        <taxon>Rhizobium/Agrobacterium group</taxon>
        <taxon>Rhizobium</taxon>
    </lineage>
</organism>
<feature type="domain" description="HD" evidence="1">
    <location>
        <begin position="66"/>
        <end position="178"/>
    </location>
</feature>
<accession>A0AA94VC25</accession>
<protein>
    <submittedName>
        <fullName evidence="2">HD domain-containing protein</fullName>
    </submittedName>
</protein>